<accession>A0A167P8F4</accession>
<dbReference type="PANTHER" id="PTHR46771">
    <property type="entry name" value="DETERIN"/>
    <property type="match status" value="1"/>
</dbReference>
<dbReference type="AlphaFoldDB" id="A0A167P8F4"/>
<dbReference type="SMART" id="SM00238">
    <property type="entry name" value="BIR"/>
    <property type="match status" value="2"/>
</dbReference>
<dbReference type="Proteomes" id="UP000076738">
    <property type="component" value="Unassembled WGS sequence"/>
</dbReference>
<reference evidence="4 5" key="1">
    <citation type="journal article" date="2016" name="Mol. Biol. Evol.">
        <title>Comparative Genomics of Early-Diverging Mushroom-Forming Fungi Provides Insights into the Origins of Lignocellulose Decay Capabilities.</title>
        <authorList>
            <person name="Nagy L.G."/>
            <person name="Riley R."/>
            <person name="Tritt A."/>
            <person name="Adam C."/>
            <person name="Daum C."/>
            <person name="Floudas D."/>
            <person name="Sun H."/>
            <person name="Yadav J.S."/>
            <person name="Pangilinan J."/>
            <person name="Larsson K.H."/>
            <person name="Matsuura K."/>
            <person name="Barry K."/>
            <person name="Labutti K."/>
            <person name="Kuo R."/>
            <person name="Ohm R.A."/>
            <person name="Bhattacharya S.S."/>
            <person name="Shirouzu T."/>
            <person name="Yoshinaga Y."/>
            <person name="Martin F.M."/>
            <person name="Grigoriev I.V."/>
            <person name="Hibbett D.S."/>
        </authorList>
    </citation>
    <scope>NUCLEOTIDE SEQUENCE [LARGE SCALE GENOMIC DNA]</scope>
    <source>
        <strain evidence="4 5">TUFC12733</strain>
    </source>
</reference>
<dbReference type="PROSITE" id="PS50143">
    <property type="entry name" value="BIR_REPEAT_2"/>
    <property type="match status" value="2"/>
</dbReference>
<keyword evidence="2" id="KW-0862">Zinc</keyword>
<feature type="region of interest" description="Disordered" evidence="3">
    <location>
        <begin position="21"/>
        <end position="48"/>
    </location>
</feature>
<sequence>MPPKAPLPRYERLEVRLASFDPPNVSNKGPLAASQARRGAKSKAWPHPLTESFNPTSLSKAGYYFNPSPDQPDNCTCFVCGKSLGGWESGDSPSLEHVNHDEDDCGWARAVCEVESKERVNDHTYMFESTDRLPTSKAMEILRHDTFSVWWPHDDVPKHSASSKKMAKAGFHCTPSSDEPDNASCVYCGASLSAWEPMDDPLAEHRRKRPNCVFFTAGDRVGVDISMLSVSVHASPKRKVNGKGKTLAKSSSSQGLDSQHSKSLSSGNIPSATDSEIDPPPLRRTLRGGNVESGSRAVATSHEEASASEVDTAPPMPTAKGKTKGKTAKVAVTQQTSTSTSEPGSIQTEPAKKKRGRPPKKTVPIPEPQPEPAPQIVEETEPEPEPQPAAPVKPAEPKKRGRAKKVKPEPEEPVVVLSDDDGATTKPPPRARKAKGKGKEIPALSQPSASDSQEQPEPARVTRSASKQPTPSESEDATDAEPPSRRTRAASAQPDAPPPEALDVEMQDAMSSESVDKIEAEPMSSDIGDDEASDVEEVERTVLGPSQPTFERVSPVTPPPISSAPPILPGPSLSIPAMQPVLPLPPISNFTEGELSMTLEEWVRHETRRQYEVLRAEGERRIAEFTEKARIIRAKIEAL</sequence>
<evidence type="ECO:0000313" key="5">
    <source>
        <dbReference type="Proteomes" id="UP000076738"/>
    </source>
</evidence>
<dbReference type="CDD" id="cd00022">
    <property type="entry name" value="BIR"/>
    <property type="match status" value="1"/>
</dbReference>
<feature type="compositionally biased region" description="Low complexity" evidence="3">
    <location>
        <begin position="328"/>
        <end position="341"/>
    </location>
</feature>
<name>A0A167P8F4_CALVF</name>
<keyword evidence="5" id="KW-1185">Reference proteome</keyword>
<feature type="region of interest" description="Disordered" evidence="3">
    <location>
        <begin position="236"/>
        <end position="568"/>
    </location>
</feature>
<gene>
    <name evidence="4" type="ORF">CALVIDRAFT_596640</name>
</gene>
<dbReference type="Pfam" id="PF00653">
    <property type="entry name" value="BIR"/>
    <property type="match status" value="2"/>
</dbReference>
<dbReference type="STRING" id="1330018.A0A167P8F4"/>
<proteinExistence type="predicted"/>
<keyword evidence="1" id="KW-0479">Metal-binding</keyword>
<feature type="compositionally biased region" description="Polar residues" evidence="3">
    <location>
        <begin position="445"/>
        <end position="455"/>
    </location>
</feature>
<dbReference type="InterPro" id="IPR051190">
    <property type="entry name" value="Baculoviral_IAP"/>
</dbReference>
<dbReference type="EMBL" id="KV417275">
    <property type="protein sequence ID" value="KZO98521.1"/>
    <property type="molecule type" value="Genomic_DNA"/>
</dbReference>
<feature type="compositionally biased region" description="Polar residues" evidence="3">
    <location>
        <begin position="264"/>
        <end position="274"/>
    </location>
</feature>
<dbReference type="GO" id="GO:0046872">
    <property type="term" value="F:metal ion binding"/>
    <property type="evidence" value="ECO:0007669"/>
    <property type="project" value="UniProtKB-KW"/>
</dbReference>
<dbReference type="SUPFAM" id="SSF57924">
    <property type="entry name" value="Inhibitor of apoptosis (IAP) repeat"/>
    <property type="match status" value="2"/>
</dbReference>
<organism evidence="4 5">
    <name type="scientific">Calocera viscosa (strain TUFC12733)</name>
    <dbReference type="NCBI Taxonomy" id="1330018"/>
    <lineage>
        <taxon>Eukaryota</taxon>
        <taxon>Fungi</taxon>
        <taxon>Dikarya</taxon>
        <taxon>Basidiomycota</taxon>
        <taxon>Agaricomycotina</taxon>
        <taxon>Dacrymycetes</taxon>
        <taxon>Dacrymycetales</taxon>
        <taxon>Dacrymycetaceae</taxon>
        <taxon>Calocera</taxon>
    </lineage>
</organism>
<dbReference type="Gene3D" id="1.10.1170.10">
    <property type="entry name" value="Inhibitor Of Apoptosis Protein (2mihbC-IAP-1), Chain A"/>
    <property type="match status" value="2"/>
</dbReference>
<evidence type="ECO:0000313" key="4">
    <source>
        <dbReference type="EMBL" id="KZO98521.1"/>
    </source>
</evidence>
<dbReference type="OrthoDB" id="2196114at2759"/>
<dbReference type="InterPro" id="IPR001370">
    <property type="entry name" value="BIR_rpt"/>
</dbReference>
<feature type="compositionally biased region" description="Pro residues" evidence="3">
    <location>
        <begin position="556"/>
        <end position="568"/>
    </location>
</feature>
<evidence type="ECO:0000256" key="2">
    <source>
        <dbReference type="ARBA" id="ARBA00022833"/>
    </source>
</evidence>
<dbReference type="PANTHER" id="PTHR46771:SF5">
    <property type="entry name" value="DETERIN"/>
    <property type="match status" value="1"/>
</dbReference>
<feature type="compositionally biased region" description="Polar residues" evidence="3">
    <location>
        <begin position="463"/>
        <end position="472"/>
    </location>
</feature>
<evidence type="ECO:0000256" key="1">
    <source>
        <dbReference type="ARBA" id="ARBA00022723"/>
    </source>
</evidence>
<protein>
    <submittedName>
        <fullName evidence="4">BIR-domain-containing protein</fullName>
    </submittedName>
</protein>
<feature type="compositionally biased region" description="Acidic residues" evidence="3">
    <location>
        <begin position="527"/>
        <end position="537"/>
    </location>
</feature>
<evidence type="ECO:0000256" key="3">
    <source>
        <dbReference type="SAM" id="MobiDB-lite"/>
    </source>
</evidence>
<feature type="compositionally biased region" description="Low complexity" evidence="3">
    <location>
        <begin position="249"/>
        <end position="263"/>
    </location>
</feature>